<dbReference type="RefSeq" id="WP_223215635.1">
    <property type="nucleotide sequence ID" value="NZ_CP026924.1"/>
</dbReference>
<accession>A0A2L2LBV1</accession>
<sequence>MRDVADAHVLALTNAGDDFQRYIISATTPFSADDCDSLAKDAASVLRQRTPALADAFTQREWALPATIDRIYSPACAAEGLGWTSRFGFGEVLAQLDRRSLEVPPVGANICRKSE</sequence>
<name>A0A2L2LBV1_AGRTU</name>
<gene>
    <name evidence="1" type="ORF">At1D1609_16540</name>
</gene>
<evidence type="ECO:0000313" key="1">
    <source>
        <dbReference type="EMBL" id="AVH41708.1"/>
    </source>
</evidence>
<dbReference type="Proteomes" id="UP000237717">
    <property type="component" value="Chromosome I"/>
</dbReference>
<organism evidence="1 2">
    <name type="scientific">Agrobacterium tumefaciens</name>
    <dbReference type="NCBI Taxonomy" id="358"/>
    <lineage>
        <taxon>Bacteria</taxon>
        <taxon>Pseudomonadati</taxon>
        <taxon>Pseudomonadota</taxon>
        <taxon>Alphaproteobacteria</taxon>
        <taxon>Hyphomicrobiales</taxon>
        <taxon>Rhizobiaceae</taxon>
        <taxon>Rhizobium/Agrobacterium group</taxon>
        <taxon>Agrobacterium</taxon>
        <taxon>Agrobacterium tumefaciens complex</taxon>
    </lineage>
</organism>
<protein>
    <submittedName>
        <fullName evidence="1">NAD-dependent epimerase</fullName>
    </submittedName>
</protein>
<proteinExistence type="predicted"/>
<dbReference type="AlphaFoldDB" id="A0A2L2LBV1"/>
<dbReference type="Gene3D" id="3.40.50.720">
    <property type="entry name" value="NAD(P)-binding Rossmann-like Domain"/>
    <property type="match status" value="1"/>
</dbReference>
<evidence type="ECO:0000313" key="2">
    <source>
        <dbReference type="Proteomes" id="UP000237717"/>
    </source>
</evidence>
<reference evidence="1 2" key="1">
    <citation type="submission" date="2018-02" db="EMBL/GenBank/DDBJ databases">
        <title>Complete genome sequence of Agrobacterium tumefaciens 1D1609.</title>
        <authorList>
            <person name="Cho S.-T."/>
            <person name="Haryono M."/>
            <person name="Chang H.-H."/>
            <person name="Santos M.N."/>
            <person name="Lai E.-M."/>
            <person name="Kuo C.-H."/>
        </authorList>
    </citation>
    <scope>NUCLEOTIDE SEQUENCE [LARGE SCALE GENOMIC DNA]</scope>
    <source>
        <strain evidence="1 2">1D1609</strain>
    </source>
</reference>
<dbReference type="EMBL" id="CP026924">
    <property type="protein sequence ID" value="AVH41708.1"/>
    <property type="molecule type" value="Genomic_DNA"/>
</dbReference>